<protein>
    <submittedName>
        <fullName evidence="3">Uncharacterized protein</fullName>
    </submittedName>
</protein>
<feature type="chain" id="PRO_5027080738" evidence="2">
    <location>
        <begin position="24"/>
        <end position="227"/>
    </location>
</feature>
<keyword evidence="4" id="KW-1185">Reference proteome</keyword>
<evidence type="ECO:0000313" key="4">
    <source>
        <dbReference type="Proteomes" id="UP000440224"/>
    </source>
</evidence>
<feature type="compositionally biased region" description="Pro residues" evidence="1">
    <location>
        <begin position="27"/>
        <end position="48"/>
    </location>
</feature>
<proteinExistence type="predicted"/>
<name>A0A6N7Q4T8_9BACT</name>
<dbReference type="AlphaFoldDB" id="A0A6N7Q4T8"/>
<evidence type="ECO:0000256" key="1">
    <source>
        <dbReference type="SAM" id="MobiDB-lite"/>
    </source>
</evidence>
<accession>A0A6N7Q4T8</accession>
<feature type="region of interest" description="Disordered" evidence="1">
    <location>
        <begin position="27"/>
        <end position="53"/>
    </location>
</feature>
<dbReference type="PROSITE" id="PS51257">
    <property type="entry name" value="PROKAR_LIPOPROTEIN"/>
    <property type="match status" value="1"/>
</dbReference>
<sequence length="227" mass="23655">MRHRPLLVPPPLALAAAIVSMTAACTPAPPPEPPPVVPVPAETPPPPQTAVAAPTPARAVARGMVQPTKGGYEVGGAIVDGELLQEALADAPGRDPDKADWFLGAVVRIEGEVHEVAASPAKDEDGVAVQMRSGPFTQVTRIDAASIEKPAVRIEGTLARSKGFFALAGHLITQDDLAWSLAPNGGRAGDRVRLHGQPRTVVCEPNAQCLIEGSLPLFDVARAERLP</sequence>
<reference evidence="3 4" key="1">
    <citation type="submission" date="2019-10" db="EMBL/GenBank/DDBJ databases">
        <title>A soil myxobacterium in the family Polyangiaceae.</title>
        <authorList>
            <person name="Li Y."/>
            <person name="Wang J."/>
        </authorList>
    </citation>
    <scope>NUCLEOTIDE SEQUENCE [LARGE SCALE GENOMIC DNA]</scope>
    <source>
        <strain evidence="3 4">DSM 14734</strain>
    </source>
</reference>
<dbReference type="EMBL" id="WJIE01000022">
    <property type="protein sequence ID" value="MRG97900.1"/>
    <property type="molecule type" value="Genomic_DNA"/>
</dbReference>
<dbReference type="OrthoDB" id="5517530at2"/>
<feature type="signal peptide" evidence="2">
    <location>
        <begin position="1"/>
        <end position="23"/>
    </location>
</feature>
<evidence type="ECO:0000256" key="2">
    <source>
        <dbReference type="SAM" id="SignalP"/>
    </source>
</evidence>
<gene>
    <name evidence="3" type="ORF">GF068_39160</name>
</gene>
<comment type="caution">
    <text evidence="3">The sequence shown here is derived from an EMBL/GenBank/DDBJ whole genome shotgun (WGS) entry which is preliminary data.</text>
</comment>
<dbReference type="RefSeq" id="WP_153824676.1">
    <property type="nucleotide sequence ID" value="NZ_WJIE01000022.1"/>
</dbReference>
<keyword evidence="2" id="KW-0732">Signal</keyword>
<dbReference type="Proteomes" id="UP000440224">
    <property type="component" value="Unassembled WGS sequence"/>
</dbReference>
<organism evidence="3 4">
    <name type="scientific">Polyangium spumosum</name>
    <dbReference type="NCBI Taxonomy" id="889282"/>
    <lineage>
        <taxon>Bacteria</taxon>
        <taxon>Pseudomonadati</taxon>
        <taxon>Myxococcota</taxon>
        <taxon>Polyangia</taxon>
        <taxon>Polyangiales</taxon>
        <taxon>Polyangiaceae</taxon>
        <taxon>Polyangium</taxon>
    </lineage>
</organism>
<evidence type="ECO:0000313" key="3">
    <source>
        <dbReference type="EMBL" id="MRG97900.1"/>
    </source>
</evidence>